<dbReference type="EMBL" id="JBEPMM010000001">
    <property type="protein sequence ID" value="MET3690998.1"/>
    <property type="molecule type" value="Genomic_DNA"/>
</dbReference>
<organism evidence="2 3">
    <name type="scientific">Methylobacterium goesingense</name>
    <dbReference type="NCBI Taxonomy" id="243690"/>
    <lineage>
        <taxon>Bacteria</taxon>
        <taxon>Pseudomonadati</taxon>
        <taxon>Pseudomonadota</taxon>
        <taxon>Alphaproteobacteria</taxon>
        <taxon>Hyphomicrobiales</taxon>
        <taxon>Methylobacteriaceae</taxon>
        <taxon>Methylobacterium</taxon>
    </lineage>
</organism>
<reference evidence="2 3" key="1">
    <citation type="submission" date="2024-06" db="EMBL/GenBank/DDBJ databases">
        <title>Genomic Encyclopedia of Type Strains, Phase IV (KMG-IV): sequencing the most valuable type-strain genomes for metagenomic binning, comparative biology and taxonomic classification.</title>
        <authorList>
            <person name="Goeker M."/>
        </authorList>
    </citation>
    <scope>NUCLEOTIDE SEQUENCE [LARGE SCALE GENOMIC DNA]</scope>
    <source>
        <strain evidence="2 3">DSM 21331</strain>
    </source>
</reference>
<feature type="region of interest" description="Disordered" evidence="1">
    <location>
        <begin position="50"/>
        <end position="81"/>
    </location>
</feature>
<evidence type="ECO:0000256" key="1">
    <source>
        <dbReference type="SAM" id="MobiDB-lite"/>
    </source>
</evidence>
<protein>
    <submittedName>
        <fullName evidence="2">Uncharacterized protein</fullName>
    </submittedName>
</protein>
<evidence type="ECO:0000313" key="2">
    <source>
        <dbReference type="EMBL" id="MET3690998.1"/>
    </source>
</evidence>
<sequence>MPADSWIAPDDVPALAAEAIQRIDAALGRLTDADRDAFWASVRKCYNTPYNDPKPRPLPRIQAPEMAVPEPAQSQAGPDGSLGTVLSAALAAIPMPAGFAPEAHAV</sequence>
<evidence type="ECO:0000313" key="3">
    <source>
        <dbReference type="Proteomes" id="UP001549145"/>
    </source>
</evidence>
<name>A0ABV2KZK7_9HYPH</name>
<gene>
    <name evidence="2" type="ORF">ABID43_000517</name>
</gene>
<dbReference type="RefSeq" id="WP_238280109.1">
    <property type="nucleotide sequence ID" value="NZ_BPQL01000075.1"/>
</dbReference>
<proteinExistence type="predicted"/>
<keyword evidence="3" id="KW-1185">Reference proteome</keyword>
<comment type="caution">
    <text evidence="2">The sequence shown here is derived from an EMBL/GenBank/DDBJ whole genome shotgun (WGS) entry which is preliminary data.</text>
</comment>
<accession>A0ABV2KZK7</accession>
<dbReference type="Proteomes" id="UP001549145">
    <property type="component" value="Unassembled WGS sequence"/>
</dbReference>